<evidence type="ECO:0000313" key="2">
    <source>
        <dbReference type="Proteomes" id="UP000253782"/>
    </source>
</evidence>
<comment type="caution">
    <text evidence="1">The sequence shown here is derived from an EMBL/GenBank/DDBJ whole genome shotgun (WGS) entry which is preliminary data.</text>
</comment>
<gene>
    <name evidence="1" type="ORF">DVJ77_06630</name>
</gene>
<reference evidence="1 2" key="1">
    <citation type="submission" date="2018-07" db="EMBL/GenBank/DDBJ databases">
        <title>Dyella tabacisoli L4-6T, whole genome shotgun sequence.</title>
        <authorList>
            <person name="Zhou X.-K."/>
            <person name="Li W.-J."/>
            <person name="Duan Y.-Q."/>
        </authorList>
    </citation>
    <scope>NUCLEOTIDE SEQUENCE [LARGE SCALE GENOMIC DNA]</scope>
    <source>
        <strain evidence="1 2">L4-6</strain>
    </source>
</reference>
<keyword evidence="1" id="KW-0489">Methyltransferase</keyword>
<dbReference type="SUPFAM" id="SSF53335">
    <property type="entry name" value="S-adenosyl-L-methionine-dependent methyltransferases"/>
    <property type="match status" value="1"/>
</dbReference>
<sequence>MCFTICGPHSSERSVLTRFMRLRRWTQDRLQERFGFDLTRTGFYSPIVDRVEVKQRAAAIWSAQSQSPEHMPGLDFRPEYQTQLLAGEVGRAMAACQFDRHPQPAGTPPRFFIENGQFGDLDARMLVGMLQAFRPKRVIEVGSGFSTMVMNQVAGEKFAGQMQVTAIEPFPRPFLGALPHVKLIQSKVQDVDPQVFAALESGDVLFIDSSHVSKTGSDVNHLFFEVLPFLRAGVLIHVHDIWLPLDYPQDWVLAEGRSWTEQYLLRALLTGSTMYQVELAGMYLHHFLRPVLDQALGASAAQVGVGSSFWIRKVA</sequence>
<keyword evidence="2" id="KW-1185">Reference proteome</keyword>
<dbReference type="GO" id="GO:0032259">
    <property type="term" value="P:methylation"/>
    <property type="evidence" value="ECO:0007669"/>
    <property type="project" value="UniProtKB-KW"/>
</dbReference>
<keyword evidence="1" id="KW-0808">Transferase</keyword>
<protein>
    <submittedName>
        <fullName evidence="1">Class I SAM-dependent methyltransferase</fullName>
    </submittedName>
</protein>
<dbReference type="AlphaFoldDB" id="A0A369UPB8"/>
<dbReference type="GO" id="GO:0008168">
    <property type="term" value="F:methyltransferase activity"/>
    <property type="evidence" value="ECO:0007669"/>
    <property type="project" value="UniProtKB-KW"/>
</dbReference>
<accession>A0A369UPB8</accession>
<evidence type="ECO:0000313" key="1">
    <source>
        <dbReference type="EMBL" id="RDD82594.1"/>
    </source>
</evidence>
<dbReference type="Pfam" id="PF13578">
    <property type="entry name" value="Methyltransf_24"/>
    <property type="match status" value="1"/>
</dbReference>
<organism evidence="1 2">
    <name type="scientific">Dyella tabacisoli</name>
    <dbReference type="NCBI Taxonomy" id="2282381"/>
    <lineage>
        <taxon>Bacteria</taxon>
        <taxon>Pseudomonadati</taxon>
        <taxon>Pseudomonadota</taxon>
        <taxon>Gammaproteobacteria</taxon>
        <taxon>Lysobacterales</taxon>
        <taxon>Rhodanobacteraceae</taxon>
        <taxon>Dyella</taxon>
    </lineage>
</organism>
<dbReference type="InterPro" id="IPR029063">
    <property type="entry name" value="SAM-dependent_MTases_sf"/>
</dbReference>
<dbReference type="Gene3D" id="3.40.50.150">
    <property type="entry name" value="Vaccinia Virus protein VP39"/>
    <property type="match status" value="1"/>
</dbReference>
<name>A0A369UPB8_9GAMM</name>
<proteinExistence type="predicted"/>
<dbReference type="Proteomes" id="UP000253782">
    <property type="component" value="Unassembled WGS sequence"/>
</dbReference>
<dbReference type="EMBL" id="QQAH01000005">
    <property type="protein sequence ID" value="RDD82594.1"/>
    <property type="molecule type" value="Genomic_DNA"/>
</dbReference>
<dbReference type="OrthoDB" id="9795498at2"/>